<keyword evidence="3" id="KW-0808">Transferase</keyword>
<evidence type="ECO:0000313" key="14">
    <source>
        <dbReference type="Proteomes" id="UP000828390"/>
    </source>
</evidence>
<keyword evidence="2" id="KW-0597">Phosphoprotein</keyword>
<dbReference type="AlphaFoldDB" id="A0A9D4BLR1"/>
<dbReference type="Pfam" id="PF07714">
    <property type="entry name" value="PK_Tyr_Ser-Thr"/>
    <property type="match status" value="1"/>
</dbReference>
<keyword evidence="6 9" id="KW-0067">ATP-binding</keyword>
<keyword evidence="10" id="KW-0472">Membrane</keyword>
<comment type="subcellular location">
    <subcellularLocation>
        <location evidence="1">Membrane</location>
        <topology evidence="1">Single-pass membrane protein</topology>
    </subcellularLocation>
</comment>
<keyword evidence="5" id="KW-0418">Kinase</keyword>
<evidence type="ECO:0000256" key="4">
    <source>
        <dbReference type="ARBA" id="ARBA00022741"/>
    </source>
</evidence>
<evidence type="ECO:0000256" key="6">
    <source>
        <dbReference type="ARBA" id="ARBA00022840"/>
    </source>
</evidence>
<dbReference type="Proteomes" id="UP000828390">
    <property type="component" value="Unassembled WGS sequence"/>
</dbReference>
<comment type="catalytic activity">
    <reaction evidence="8">
        <text>L-tyrosyl-[protein] + ATP = O-phospho-L-tyrosyl-[protein] + ADP + H(+)</text>
        <dbReference type="Rhea" id="RHEA:10596"/>
        <dbReference type="Rhea" id="RHEA-COMP:10136"/>
        <dbReference type="Rhea" id="RHEA-COMP:20101"/>
        <dbReference type="ChEBI" id="CHEBI:15378"/>
        <dbReference type="ChEBI" id="CHEBI:30616"/>
        <dbReference type="ChEBI" id="CHEBI:46858"/>
        <dbReference type="ChEBI" id="CHEBI:61978"/>
        <dbReference type="ChEBI" id="CHEBI:456216"/>
        <dbReference type="EC" id="2.7.10.1"/>
    </reaction>
</comment>
<gene>
    <name evidence="13" type="ORF">DPMN_085288</name>
</gene>
<dbReference type="InterPro" id="IPR011009">
    <property type="entry name" value="Kinase-like_dom_sf"/>
</dbReference>
<keyword evidence="7" id="KW-0829">Tyrosine-protein kinase</keyword>
<dbReference type="InterPro" id="IPR050122">
    <property type="entry name" value="RTK"/>
</dbReference>
<dbReference type="Gene3D" id="2.170.300.10">
    <property type="entry name" value="Tie2 ligand-binding domain superfamily"/>
    <property type="match status" value="2"/>
</dbReference>
<evidence type="ECO:0000256" key="10">
    <source>
        <dbReference type="SAM" id="Phobius"/>
    </source>
</evidence>
<dbReference type="PROSITE" id="PS00109">
    <property type="entry name" value="PROTEIN_KINASE_TYR"/>
    <property type="match status" value="1"/>
</dbReference>
<proteinExistence type="predicted"/>
<reference evidence="13" key="1">
    <citation type="journal article" date="2019" name="bioRxiv">
        <title>The Genome of the Zebra Mussel, Dreissena polymorpha: A Resource for Invasive Species Research.</title>
        <authorList>
            <person name="McCartney M.A."/>
            <person name="Auch B."/>
            <person name="Kono T."/>
            <person name="Mallez S."/>
            <person name="Zhang Y."/>
            <person name="Obille A."/>
            <person name="Becker A."/>
            <person name="Abrahante J.E."/>
            <person name="Garbe J."/>
            <person name="Badalamenti J.P."/>
            <person name="Herman A."/>
            <person name="Mangelson H."/>
            <person name="Liachko I."/>
            <person name="Sullivan S."/>
            <person name="Sone E.D."/>
            <person name="Koren S."/>
            <person name="Silverstein K.A.T."/>
            <person name="Beckman K.B."/>
            <person name="Gohl D.M."/>
        </authorList>
    </citation>
    <scope>NUCLEOTIDE SEQUENCE</scope>
    <source>
        <strain evidence="13">Duluth1</strain>
        <tissue evidence="13">Whole animal</tissue>
    </source>
</reference>
<dbReference type="SMART" id="SM00181">
    <property type="entry name" value="EGF"/>
    <property type="match status" value="7"/>
</dbReference>
<evidence type="ECO:0000256" key="9">
    <source>
        <dbReference type="PROSITE-ProRule" id="PRU10141"/>
    </source>
</evidence>
<comment type="caution">
    <text evidence="13">The sequence shown here is derived from an EMBL/GenBank/DDBJ whole genome shotgun (WGS) entry which is preliminary data.</text>
</comment>
<evidence type="ECO:0000256" key="2">
    <source>
        <dbReference type="ARBA" id="ARBA00022553"/>
    </source>
</evidence>
<evidence type="ECO:0000256" key="5">
    <source>
        <dbReference type="ARBA" id="ARBA00022777"/>
    </source>
</evidence>
<name>A0A9D4BLR1_DREPO</name>
<dbReference type="Gene3D" id="1.10.510.10">
    <property type="entry name" value="Transferase(Phosphotransferase) domain 1"/>
    <property type="match status" value="1"/>
</dbReference>
<feature type="chain" id="PRO_5038560765" description="Protein kinase domain-containing protein" evidence="11">
    <location>
        <begin position="29"/>
        <end position="745"/>
    </location>
</feature>
<feature type="transmembrane region" description="Helical" evidence="10">
    <location>
        <begin position="384"/>
        <end position="406"/>
    </location>
</feature>
<dbReference type="CDD" id="cd00192">
    <property type="entry name" value="PTKc"/>
    <property type="match status" value="1"/>
</dbReference>
<dbReference type="GO" id="GO:0005886">
    <property type="term" value="C:plasma membrane"/>
    <property type="evidence" value="ECO:0007669"/>
    <property type="project" value="TreeGrafter"/>
</dbReference>
<dbReference type="Gene3D" id="3.30.200.20">
    <property type="entry name" value="Phosphorylase Kinase, domain 1"/>
    <property type="match status" value="1"/>
</dbReference>
<dbReference type="GO" id="GO:0004714">
    <property type="term" value="F:transmembrane receptor protein tyrosine kinase activity"/>
    <property type="evidence" value="ECO:0007669"/>
    <property type="project" value="UniProtKB-EC"/>
</dbReference>
<keyword evidence="10" id="KW-0812">Transmembrane</keyword>
<reference evidence="13" key="2">
    <citation type="submission" date="2020-11" db="EMBL/GenBank/DDBJ databases">
        <authorList>
            <person name="McCartney M.A."/>
            <person name="Auch B."/>
            <person name="Kono T."/>
            <person name="Mallez S."/>
            <person name="Becker A."/>
            <person name="Gohl D.M."/>
            <person name="Silverstein K.A.T."/>
            <person name="Koren S."/>
            <person name="Bechman K.B."/>
            <person name="Herman A."/>
            <person name="Abrahante J.E."/>
            <person name="Garbe J."/>
        </authorList>
    </citation>
    <scope>NUCLEOTIDE SEQUENCE</scope>
    <source>
        <strain evidence="13">Duluth1</strain>
        <tissue evidence="13">Whole animal</tissue>
    </source>
</reference>
<dbReference type="InterPro" id="IPR000742">
    <property type="entry name" value="EGF"/>
</dbReference>
<evidence type="ECO:0000256" key="8">
    <source>
        <dbReference type="ARBA" id="ARBA00051243"/>
    </source>
</evidence>
<organism evidence="13 14">
    <name type="scientific">Dreissena polymorpha</name>
    <name type="common">Zebra mussel</name>
    <name type="synonym">Mytilus polymorpha</name>
    <dbReference type="NCBI Taxonomy" id="45954"/>
    <lineage>
        <taxon>Eukaryota</taxon>
        <taxon>Metazoa</taxon>
        <taxon>Spiralia</taxon>
        <taxon>Lophotrochozoa</taxon>
        <taxon>Mollusca</taxon>
        <taxon>Bivalvia</taxon>
        <taxon>Autobranchia</taxon>
        <taxon>Heteroconchia</taxon>
        <taxon>Euheterodonta</taxon>
        <taxon>Imparidentia</taxon>
        <taxon>Neoheterodontei</taxon>
        <taxon>Myida</taxon>
        <taxon>Dreissenoidea</taxon>
        <taxon>Dreissenidae</taxon>
        <taxon>Dreissena</taxon>
    </lineage>
</organism>
<dbReference type="PROSITE" id="PS50011">
    <property type="entry name" value="PROTEIN_KINASE_DOM"/>
    <property type="match status" value="1"/>
</dbReference>
<keyword evidence="4 9" id="KW-0547">Nucleotide-binding</keyword>
<dbReference type="PANTHER" id="PTHR24416:SF613">
    <property type="entry name" value="RECEPTOR PROTEIN-TYROSINE KINASE"/>
    <property type="match status" value="1"/>
</dbReference>
<dbReference type="PROSITE" id="PS00107">
    <property type="entry name" value="PROTEIN_KINASE_ATP"/>
    <property type="match status" value="1"/>
</dbReference>
<dbReference type="SUPFAM" id="SSF56112">
    <property type="entry name" value="Protein kinase-like (PK-like)"/>
    <property type="match status" value="1"/>
</dbReference>
<dbReference type="PRINTS" id="PR00109">
    <property type="entry name" value="TYRKINASE"/>
</dbReference>
<evidence type="ECO:0000259" key="12">
    <source>
        <dbReference type="PROSITE" id="PS50011"/>
    </source>
</evidence>
<dbReference type="GO" id="GO:0043235">
    <property type="term" value="C:receptor complex"/>
    <property type="evidence" value="ECO:0007669"/>
    <property type="project" value="TreeGrafter"/>
</dbReference>
<feature type="binding site" evidence="9">
    <location>
        <position position="484"/>
    </location>
    <ligand>
        <name>ATP</name>
        <dbReference type="ChEBI" id="CHEBI:30616"/>
    </ligand>
</feature>
<feature type="domain" description="Protein kinase" evidence="12">
    <location>
        <begin position="452"/>
        <end position="723"/>
    </location>
</feature>
<keyword evidence="11" id="KW-0732">Signal</keyword>
<dbReference type="InterPro" id="IPR000719">
    <property type="entry name" value="Prot_kinase_dom"/>
</dbReference>
<evidence type="ECO:0000256" key="3">
    <source>
        <dbReference type="ARBA" id="ARBA00022679"/>
    </source>
</evidence>
<dbReference type="GO" id="GO:0007169">
    <property type="term" value="P:cell surface receptor protein tyrosine kinase signaling pathway"/>
    <property type="evidence" value="ECO:0007669"/>
    <property type="project" value="TreeGrafter"/>
</dbReference>
<feature type="signal peptide" evidence="11">
    <location>
        <begin position="1"/>
        <end position="28"/>
    </location>
</feature>
<evidence type="ECO:0000256" key="7">
    <source>
        <dbReference type="ARBA" id="ARBA00023137"/>
    </source>
</evidence>
<dbReference type="GO" id="GO:0005524">
    <property type="term" value="F:ATP binding"/>
    <property type="evidence" value="ECO:0007669"/>
    <property type="project" value="UniProtKB-UniRule"/>
</dbReference>
<dbReference type="PANTHER" id="PTHR24416">
    <property type="entry name" value="TYROSINE-PROTEIN KINASE RECEPTOR"/>
    <property type="match status" value="1"/>
</dbReference>
<evidence type="ECO:0000256" key="11">
    <source>
        <dbReference type="SAM" id="SignalP"/>
    </source>
</evidence>
<evidence type="ECO:0000313" key="13">
    <source>
        <dbReference type="EMBL" id="KAH3697778.1"/>
    </source>
</evidence>
<evidence type="ECO:0000256" key="1">
    <source>
        <dbReference type="ARBA" id="ARBA00004167"/>
    </source>
</evidence>
<keyword evidence="14" id="KW-1185">Reference proteome</keyword>
<dbReference type="FunFam" id="1.10.510.10:FF:000554">
    <property type="entry name" value="Predicted protein"/>
    <property type="match status" value="1"/>
</dbReference>
<dbReference type="InterPro" id="IPR001245">
    <property type="entry name" value="Ser-Thr/Tyr_kinase_cat_dom"/>
</dbReference>
<accession>A0A9D4BLR1</accession>
<keyword evidence="10" id="KW-1133">Transmembrane helix</keyword>
<protein>
    <recommendedName>
        <fullName evidence="12">Protein kinase domain-containing protein</fullName>
    </recommendedName>
</protein>
<dbReference type="InterPro" id="IPR008266">
    <property type="entry name" value="Tyr_kinase_AS"/>
</dbReference>
<dbReference type="InterPro" id="IPR017441">
    <property type="entry name" value="Protein_kinase_ATP_BS"/>
</dbReference>
<dbReference type="EMBL" id="JAIWYP010000016">
    <property type="protein sequence ID" value="KAH3697778.1"/>
    <property type="molecule type" value="Genomic_DNA"/>
</dbReference>
<sequence length="745" mass="81451">MEGIVARLVYSGITFWFIGNLLFPECKSVELPCVNKTENCGLLSNLVSALGNATCSGHCWAGCGSDGVCIGGCVAGWTGDKCKIACRDFQYGVNCQKTCGHCADDAVCDVIDGTCPGGCVPGFMGPLCDEPCQAYAYGEKCLGQCGHCRNGKACNQVTGACSNGCALGWTGPKCDQICEDMTYGLDCIGQCGHCAGALPCNHVTGVCTDGCAPGWTGDKCNIECSQGWYGQECDFHCGHCMSGTCDPVVGACNSGCMAGWMGHTCRTPCPVGIYGEDCLKRCGQCAENQCDRATGICTQGCLAGYQGLYCLEECPDGRYGGSCGGTCGHCRQGASCNKSSGVCDTGCDTDWEGRYCTQKKPTDPFIYNNNLLPEESEIRKPSTVSLLVVIIVLLFIALSSTVLYFLCIRPRQTDIANQLTRLSSVRSNEDAEPHLYEQVQCGPWEITKANLVFTSDKLGQGQFGQVRKAFIKNIRSHDVAVALKSLKANASEKDKTDFMNELMILKKVGHHPNVVCLVGSCNIGGTLYLAMEYCPHGDLRTHLRESRKRRQKMYSNVQNTSALSYSNMLKFALDVASGMSHLADRQIIHRDMAARNVLLDDNYVAKVADFGLSKNDDTYVKTTRSKVPVRWLALESIFSNTYTMQSDVWSFGVLLWEIATFGGTPYHGMDTQQFCSLLKQGYRLCRPRHSDMALYRLMLQCWQEQPEARPDFNDLKARLQAMLDDTQIYINIDDEMPYTDMNGEL</sequence>